<evidence type="ECO:0000313" key="3">
    <source>
        <dbReference type="Proteomes" id="UP000479691"/>
    </source>
</evidence>
<dbReference type="AlphaFoldDB" id="A0A7C8K2W8"/>
<dbReference type="Proteomes" id="UP000479691">
    <property type="component" value="Unassembled WGS sequence"/>
</dbReference>
<reference evidence="2 3" key="1">
    <citation type="submission" date="2019-06" db="EMBL/GenBank/DDBJ databases">
        <authorList>
            <person name="Palmer J.M."/>
        </authorList>
    </citation>
    <scope>NUCLEOTIDE SEQUENCE [LARGE SCALE GENOMIC DNA]</scope>
    <source>
        <strain evidence="2 3">TWF788</strain>
    </source>
</reference>
<protein>
    <submittedName>
        <fullName evidence="2">Uncharacterized protein</fullName>
    </submittedName>
</protein>
<organism evidence="2 3">
    <name type="scientific">Orbilia oligospora</name>
    <name type="common">Nematode-trapping fungus</name>
    <name type="synonym">Arthrobotrys oligospora</name>
    <dbReference type="NCBI Taxonomy" id="2813651"/>
    <lineage>
        <taxon>Eukaryota</taxon>
        <taxon>Fungi</taxon>
        <taxon>Dikarya</taxon>
        <taxon>Ascomycota</taxon>
        <taxon>Pezizomycotina</taxon>
        <taxon>Orbiliomycetes</taxon>
        <taxon>Orbiliales</taxon>
        <taxon>Orbiliaceae</taxon>
        <taxon>Orbilia</taxon>
    </lineage>
</organism>
<feature type="region of interest" description="Disordered" evidence="1">
    <location>
        <begin position="1"/>
        <end position="22"/>
    </location>
</feature>
<comment type="caution">
    <text evidence="2">The sequence shown here is derived from an EMBL/GenBank/DDBJ whole genome shotgun (WGS) entry which is preliminary data.</text>
</comment>
<accession>A0A7C8K2W8</accession>
<gene>
    <name evidence="2" type="ORF">TWF788_002114</name>
</gene>
<proteinExistence type="predicted"/>
<name>A0A7C8K2W8_ORBOL</name>
<evidence type="ECO:0000256" key="1">
    <source>
        <dbReference type="SAM" id="MobiDB-lite"/>
    </source>
</evidence>
<dbReference type="EMBL" id="JAABOE010000135">
    <property type="protein sequence ID" value="KAF3162198.1"/>
    <property type="molecule type" value="Genomic_DNA"/>
</dbReference>
<evidence type="ECO:0000313" key="2">
    <source>
        <dbReference type="EMBL" id="KAF3162198.1"/>
    </source>
</evidence>
<feature type="non-terminal residue" evidence="2">
    <location>
        <position position="73"/>
    </location>
</feature>
<sequence length="73" mass="7851">MLANMQDANLDPDRRGRMAVETQPVYGEEASGSSLFGCCAPLSEAEAELRTSLNLHSVSREKARGWQIGQAAA</sequence>